<dbReference type="InterPro" id="IPR036265">
    <property type="entry name" value="HIT-like_sf"/>
</dbReference>
<dbReference type="PANTHER" id="PTHR11943">
    <property type="entry name" value="GALACTOSE-1-PHOSPHATE URIDYLYLTRANSFERASE"/>
    <property type="match status" value="1"/>
</dbReference>
<dbReference type="AlphaFoldDB" id="A0A919CES7"/>
<dbReference type="RefSeq" id="WP_193517173.1">
    <property type="nucleotide sequence ID" value="NZ_BMXL01000001.1"/>
</dbReference>
<evidence type="ECO:0000256" key="15">
    <source>
        <dbReference type="PIRSR" id="PIRSR000808-3"/>
    </source>
</evidence>
<dbReference type="Gene3D" id="3.30.428.10">
    <property type="entry name" value="HIT-like"/>
    <property type="match status" value="2"/>
</dbReference>
<sequence>MRKTTATLADGRQIIYYDESDGPRRVPHQDRRELPGPAPGSELRRDPLTREPVVVAAHRQRRTHLPPTDQCPLCPSSGGRRTEIPSPDYDVVSFENRFPALSGDQGRCEVLCFSSDHNTCLAQLGAERVRTIVDAWADRSAALAEQPGIEQVYCFENRGPEIGVTLHHPHGQTYALPFVTPRTATVLDSARAHREETGGDLFEDVLAAEQNGPRVVARNDHWTAFVPEAARWPVEVHVYPHRHVPDLPSLDGTERDAFAELYTDLLGRLDRLFDTPLPYVSAWHQAPVRQGRDRDLSRLRLEVFSVRRTAEKLKYLAGTESGMGVFINDVAPETTARRLREACP</sequence>
<feature type="binding site" evidence="15">
    <location>
        <position position="168"/>
    </location>
    <ligand>
        <name>Zn(2+)</name>
        <dbReference type="ChEBI" id="CHEBI:29105"/>
    </ligand>
</feature>
<evidence type="ECO:0000256" key="5">
    <source>
        <dbReference type="ARBA" id="ARBA00016340"/>
    </source>
</evidence>
<dbReference type="EC" id="2.7.7.12" evidence="4 13"/>
<dbReference type="Pfam" id="PF01087">
    <property type="entry name" value="GalP_UDP_transf"/>
    <property type="match status" value="1"/>
</dbReference>
<gene>
    <name evidence="20" type="primary">galT</name>
    <name evidence="20" type="ORF">GCM10007147_03640</name>
</gene>
<evidence type="ECO:0000256" key="11">
    <source>
        <dbReference type="ARBA" id="ARBA00023144"/>
    </source>
</evidence>
<feature type="binding site" evidence="15">
    <location>
        <position position="117"/>
    </location>
    <ligand>
        <name>Zn(2+)</name>
        <dbReference type="ChEBI" id="CHEBI:29105"/>
    </ligand>
</feature>
<comment type="cofactor">
    <cofactor evidence="15">
        <name>Zn(2+)</name>
        <dbReference type="ChEBI" id="CHEBI:29105"/>
    </cofactor>
    <text evidence="15">Binds 1 zinc ion per subunit.</text>
</comment>
<feature type="region of interest" description="Disordered" evidence="17">
    <location>
        <begin position="16"/>
        <end position="85"/>
    </location>
</feature>
<dbReference type="PROSITE" id="PS00117">
    <property type="entry name" value="GAL_P_UDP_TRANSF_I"/>
    <property type="match status" value="1"/>
</dbReference>
<dbReference type="SUPFAM" id="SSF54197">
    <property type="entry name" value="HIT-like"/>
    <property type="match status" value="2"/>
</dbReference>
<dbReference type="InterPro" id="IPR001937">
    <property type="entry name" value="GalP_UDPtransf1"/>
</dbReference>
<protein>
    <recommendedName>
        <fullName evidence="5 13">Galactose-1-phosphate uridylyltransferase</fullName>
        <ecNumber evidence="4 13">2.7.7.12</ecNumber>
    </recommendedName>
</protein>
<dbReference type="InterPro" id="IPR019779">
    <property type="entry name" value="GalP_UDPtransf1_His-AS"/>
</dbReference>
<evidence type="ECO:0000256" key="6">
    <source>
        <dbReference type="ARBA" id="ARBA00022679"/>
    </source>
</evidence>
<evidence type="ECO:0000256" key="2">
    <source>
        <dbReference type="ARBA" id="ARBA00004947"/>
    </source>
</evidence>
<keyword evidence="21" id="KW-1185">Reference proteome</keyword>
<evidence type="ECO:0000256" key="12">
    <source>
        <dbReference type="ARBA" id="ARBA00023277"/>
    </source>
</evidence>
<dbReference type="Proteomes" id="UP000654947">
    <property type="component" value="Unassembled WGS sequence"/>
</dbReference>
<feature type="domain" description="Galactose-1-phosphate uridyl transferase C-terminal" evidence="19">
    <location>
        <begin position="195"/>
        <end position="340"/>
    </location>
</feature>
<keyword evidence="9 15" id="KW-0862">Zinc</keyword>
<organism evidence="20 21">
    <name type="scientific">Nocardiopsis kunsanensis</name>
    <dbReference type="NCBI Taxonomy" id="141693"/>
    <lineage>
        <taxon>Bacteria</taxon>
        <taxon>Bacillati</taxon>
        <taxon>Actinomycetota</taxon>
        <taxon>Actinomycetes</taxon>
        <taxon>Streptosporangiales</taxon>
        <taxon>Nocardiopsidaceae</taxon>
        <taxon>Nocardiopsis</taxon>
    </lineage>
</organism>
<evidence type="ECO:0000259" key="18">
    <source>
        <dbReference type="Pfam" id="PF01087"/>
    </source>
</evidence>
<keyword evidence="11 16" id="KW-0299">Galactose metabolism</keyword>
<evidence type="ECO:0000313" key="20">
    <source>
        <dbReference type="EMBL" id="GHD15817.1"/>
    </source>
</evidence>
<feature type="compositionally biased region" description="Basic and acidic residues" evidence="17">
    <location>
        <begin position="21"/>
        <end position="34"/>
    </location>
</feature>
<feature type="domain" description="Galactose-1-phosphate uridyl transferase N-terminal" evidence="18">
    <location>
        <begin position="103"/>
        <end position="179"/>
    </location>
</feature>
<feature type="binding site" evidence="15">
    <location>
        <position position="71"/>
    </location>
    <ligand>
        <name>Zn(2+)</name>
        <dbReference type="ChEBI" id="CHEBI:29105"/>
    </ligand>
</feature>
<proteinExistence type="inferred from homology"/>
<evidence type="ECO:0000256" key="3">
    <source>
        <dbReference type="ARBA" id="ARBA00010951"/>
    </source>
</evidence>
<keyword evidence="7 16" id="KW-0548">Nucleotidyltransferase</keyword>
<evidence type="ECO:0000256" key="14">
    <source>
        <dbReference type="PIRSR" id="PIRSR000808-1"/>
    </source>
</evidence>
<feature type="binding site" evidence="15">
    <location>
        <position position="74"/>
    </location>
    <ligand>
        <name>Zn(2+)</name>
        <dbReference type="ChEBI" id="CHEBI:29105"/>
    </ligand>
</feature>
<comment type="catalytic activity">
    <reaction evidence="1 16">
        <text>alpha-D-galactose 1-phosphate + UDP-alpha-D-glucose = alpha-D-glucose 1-phosphate + UDP-alpha-D-galactose</text>
        <dbReference type="Rhea" id="RHEA:13989"/>
        <dbReference type="ChEBI" id="CHEBI:58336"/>
        <dbReference type="ChEBI" id="CHEBI:58601"/>
        <dbReference type="ChEBI" id="CHEBI:58885"/>
        <dbReference type="ChEBI" id="CHEBI:66914"/>
        <dbReference type="EC" id="2.7.7.12"/>
    </reaction>
</comment>
<evidence type="ECO:0000256" key="17">
    <source>
        <dbReference type="SAM" id="MobiDB-lite"/>
    </source>
</evidence>
<evidence type="ECO:0000259" key="19">
    <source>
        <dbReference type="Pfam" id="PF02744"/>
    </source>
</evidence>
<keyword evidence="6 16" id="KW-0808">Transferase</keyword>
<evidence type="ECO:0000256" key="10">
    <source>
        <dbReference type="ARBA" id="ARBA00023004"/>
    </source>
</evidence>
<dbReference type="FunFam" id="3.30.428.10:FF:000010">
    <property type="entry name" value="Galactose-1-phosphate uridylyltransferase"/>
    <property type="match status" value="1"/>
</dbReference>
<dbReference type="InterPro" id="IPR005849">
    <property type="entry name" value="GalP_Utransf_N"/>
</dbReference>
<dbReference type="EMBL" id="BMXL01000001">
    <property type="protein sequence ID" value="GHD15817.1"/>
    <property type="molecule type" value="Genomic_DNA"/>
</dbReference>
<evidence type="ECO:0000256" key="16">
    <source>
        <dbReference type="RuleBase" id="RU000506"/>
    </source>
</evidence>
<feature type="active site" description="Tele-UMP-histidine intermediate" evidence="14">
    <location>
        <position position="170"/>
    </location>
</feature>
<dbReference type="InterPro" id="IPR005850">
    <property type="entry name" value="GalP_Utransf_C"/>
</dbReference>
<evidence type="ECO:0000256" key="13">
    <source>
        <dbReference type="NCBIfam" id="TIGR00209"/>
    </source>
</evidence>
<keyword evidence="12 16" id="KW-0119">Carbohydrate metabolism</keyword>
<evidence type="ECO:0000256" key="1">
    <source>
        <dbReference type="ARBA" id="ARBA00001107"/>
    </source>
</evidence>
<dbReference type="Pfam" id="PF02744">
    <property type="entry name" value="GalP_UDP_tr_C"/>
    <property type="match status" value="1"/>
</dbReference>
<evidence type="ECO:0000256" key="4">
    <source>
        <dbReference type="ARBA" id="ARBA00012384"/>
    </source>
</evidence>
<comment type="pathway">
    <text evidence="2 16">Carbohydrate metabolism; galactose metabolism.</text>
</comment>
<dbReference type="GO" id="GO:0008108">
    <property type="term" value="F:UDP-glucose:hexose-1-phosphate uridylyltransferase activity"/>
    <property type="evidence" value="ECO:0007669"/>
    <property type="project" value="UniProtKB-UniRule"/>
</dbReference>
<dbReference type="NCBIfam" id="TIGR00209">
    <property type="entry name" value="galT_1"/>
    <property type="match status" value="1"/>
</dbReference>
<comment type="caution">
    <text evidence="20">The sequence shown here is derived from an EMBL/GenBank/DDBJ whole genome shotgun (WGS) entry which is preliminary data.</text>
</comment>
<evidence type="ECO:0000256" key="9">
    <source>
        <dbReference type="ARBA" id="ARBA00022833"/>
    </source>
</evidence>
<accession>A0A919CES7</accession>
<dbReference type="PANTHER" id="PTHR11943:SF1">
    <property type="entry name" value="GALACTOSE-1-PHOSPHATE URIDYLYLTRANSFERASE"/>
    <property type="match status" value="1"/>
</dbReference>
<evidence type="ECO:0000256" key="7">
    <source>
        <dbReference type="ARBA" id="ARBA00022695"/>
    </source>
</evidence>
<reference evidence="20 21" key="1">
    <citation type="journal article" date="2014" name="Int. J. Syst. Evol. Microbiol.">
        <title>Complete genome sequence of Corynebacterium casei LMG S-19264T (=DSM 44701T), isolated from a smear-ripened cheese.</title>
        <authorList>
            <consortium name="US DOE Joint Genome Institute (JGI-PGF)"/>
            <person name="Walter F."/>
            <person name="Albersmeier A."/>
            <person name="Kalinowski J."/>
            <person name="Ruckert C."/>
        </authorList>
    </citation>
    <scope>NUCLEOTIDE SEQUENCE [LARGE SCALE GENOMIC DNA]</scope>
    <source>
        <strain evidence="20 21">KCTC 19473</strain>
    </source>
</reference>
<name>A0A919CES7_9ACTN</name>
<comment type="similarity">
    <text evidence="3 16">Belongs to the galactose-1-phosphate uridylyltransferase type 1 family.</text>
</comment>
<keyword evidence="8 15" id="KW-0479">Metal-binding</keyword>
<dbReference type="GO" id="GO:0005737">
    <property type="term" value="C:cytoplasm"/>
    <property type="evidence" value="ECO:0007669"/>
    <property type="project" value="TreeGrafter"/>
</dbReference>
<dbReference type="PIRSF" id="PIRSF000808">
    <property type="entry name" value="GalT"/>
    <property type="match status" value="1"/>
</dbReference>
<dbReference type="GO" id="GO:0033499">
    <property type="term" value="P:galactose catabolic process via UDP-galactose, Leloir pathway"/>
    <property type="evidence" value="ECO:0007669"/>
    <property type="project" value="TreeGrafter"/>
</dbReference>
<evidence type="ECO:0000256" key="8">
    <source>
        <dbReference type="ARBA" id="ARBA00022723"/>
    </source>
</evidence>
<evidence type="ECO:0000313" key="21">
    <source>
        <dbReference type="Proteomes" id="UP000654947"/>
    </source>
</evidence>
<keyword evidence="10" id="KW-0408">Iron</keyword>
<dbReference type="GO" id="GO:0008270">
    <property type="term" value="F:zinc ion binding"/>
    <property type="evidence" value="ECO:0007669"/>
    <property type="project" value="InterPro"/>
</dbReference>